<dbReference type="Gene3D" id="2.160.20.10">
    <property type="entry name" value="Single-stranded right-handed beta-helix, Pectin lyase-like"/>
    <property type="match status" value="2"/>
</dbReference>
<feature type="region of interest" description="Disordered" evidence="2">
    <location>
        <begin position="523"/>
        <end position="555"/>
    </location>
</feature>
<proteinExistence type="predicted"/>
<feature type="compositionally biased region" description="Basic residues" evidence="2">
    <location>
        <begin position="34"/>
        <end position="49"/>
    </location>
</feature>
<dbReference type="InterPro" id="IPR011050">
    <property type="entry name" value="Pectin_lyase_fold/virulence"/>
</dbReference>
<dbReference type="InterPro" id="IPR012334">
    <property type="entry name" value="Pectin_lyas_fold"/>
</dbReference>
<comment type="caution">
    <text evidence="4">The sequence shown here is derived from an EMBL/GenBank/DDBJ whole genome shotgun (WGS) entry which is preliminary data.</text>
</comment>
<dbReference type="PANTHER" id="PTHR22990:SF15">
    <property type="entry name" value="F-BOX ONLY PROTEIN 10"/>
    <property type="match status" value="1"/>
</dbReference>
<dbReference type="InterPro" id="IPR051550">
    <property type="entry name" value="SCF-Subunits/Alg-Epimerases"/>
</dbReference>
<dbReference type="AlphaFoldDB" id="A0A365U5L1"/>
<evidence type="ECO:0000313" key="5">
    <source>
        <dbReference type="Proteomes" id="UP000253370"/>
    </source>
</evidence>
<dbReference type="SUPFAM" id="SSF51126">
    <property type="entry name" value="Pectin lyase-like"/>
    <property type="match status" value="1"/>
</dbReference>
<dbReference type="SMART" id="SM00722">
    <property type="entry name" value="CASH"/>
    <property type="match status" value="2"/>
</dbReference>
<evidence type="ECO:0000259" key="3">
    <source>
        <dbReference type="SMART" id="SM00722"/>
    </source>
</evidence>
<feature type="region of interest" description="Disordered" evidence="2">
    <location>
        <begin position="26"/>
        <end position="62"/>
    </location>
</feature>
<dbReference type="InterPro" id="IPR026464">
    <property type="entry name" value="NosD_copper_fam"/>
</dbReference>
<reference evidence="4 5" key="1">
    <citation type="submission" date="2018-07" db="EMBL/GenBank/DDBJ databases">
        <title>Rhodosalinus sp. strain E84T genomic sequence and assembly.</title>
        <authorList>
            <person name="Liu Z.-W."/>
            <person name="Lu D.-C."/>
        </authorList>
    </citation>
    <scope>NUCLEOTIDE SEQUENCE [LARGE SCALE GENOMIC DNA]</scope>
    <source>
        <strain evidence="4 5">E84</strain>
    </source>
</reference>
<feature type="compositionally biased region" description="Acidic residues" evidence="2">
    <location>
        <begin position="544"/>
        <end position="555"/>
    </location>
</feature>
<protein>
    <submittedName>
        <fullName evidence="4">Nitrous oxide reductase family maturation protein NosD</fullName>
    </submittedName>
</protein>
<dbReference type="InterPro" id="IPR006633">
    <property type="entry name" value="Carb-bd_sugar_hydrolysis-dom"/>
</dbReference>
<dbReference type="NCBIfam" id="TIGR04247">
    <property type="entry name" value="NosD_copper_fam"/>
    <property type="match status" value="1"/>
</dbReference>
<gene>
    <name evidence="4" type="ORF">DRV85_14865</name>
</gene>
<dbReference type="InterPro" id="IPR006626">
    <property type="entry name" value="PbH1"/>
</dbReference>
<dbReference type="Proteomes" id="UP000253370">
    <property type="component" value="Unassembled WGS sequence"/>
</dbReference>
<feature type="compositionally biased region" description="Basic and acidic residues" evidence="2">
    <location>
        <begin position="533"/>
        <end position="543"/>
    </location>
</feature>
<sequence length="555" mass="59005">MGRHGDPRRQQGAGLHDLAGADVLARQVRGDRGRRGHGDHHQPRRHRRPEPRLHAEQPRRRHGAFAAADGVGDLHGRQAGRLLVLLPVVLPRAPHGDARPDAGAAAGNLTVARVRILIAGLLVLVACAAGAAERVVQPGAGALVQAVAGAAPGDVLILAPGRHDGPVTLNKPLTLDGRGAAIVDAGGEGSVITVTAPDVTVRGLELVGSGSSHEGIDSGVQLTQDATGARVLDNRILGNLYGVDIHGAKGSLVQGNTIVGRRDHRMNDRGNGVYVWNAPGAEVAENDIRYGRDGIFTNVSRDNVFRDNLFRDLRFAVHYMYTHGGEVTGNVSIGNHLGYALMFSDRITVRGNLSLGDRDHGLMLNYANSADVVGNLVRGGQEKCTFIYNAHKNLIANNRFEGCGIGVHFTAGSERNALTGNAFVGNRTQVKYVGSRHVEWSLEGRGNYWSDHPAFDLDSDGIADSPFRPNDLMDHILWSQPAAALLTGAPAVQLIRWSQASFPATLPGGVLDSHPLTRPVEIPVPPEIAALEADSRPDGGDKGQDDDEFDPLAAH</sequence>
<feature type="region of interest" description="Disordered" evidence="2">
    <location>
        <begin position="1"/>
        <end position="20"/>
    </location>
</feature>
<dbReference type="PANTHER" id="PTHR22990">
    <property type="entry name" value="F-BOX ONLY PROTEIN"/>
    <property type="match status" value="1"/>
</dbReference>
<feature type="domain" description="Carbohydrate-binding/sugar hydrolysis" evidence="3">
    <location>
        <begin position="150"/>
        <end position="298"/>
    </location>
</feature>
<dbReference type="InterPro" id="IPR007742">
    <property type="entry name" value="NosD_dom"/>
</dbReference>
<keyword evidence="1" id="KW-0677">Repeat</keyword>
<evidence type="ECO:0000256" key="2">
    <source>
        <dbReference type="SAM" id="MobiDB-lite"/>
    </source>
</evidence>
<feature type="domain" description="Carbohydrate-binding/sugar hydrolysis" evidence="3">
    <location>
        <begin position="304"/>
        <end position="465"/>
    </location>
</feature>
<name>A0A365U5L1_9RHOB</name>
<dbReference type="OrthoDB" id="9767990at2"/>
<evidence type="ECO:0000256" key="1">
    <source>
        <dbReference type="ARBA" id="ARBA00022737"/>
    </source>
</evidence>
<dbReference type="SMART" id="SM00710">
    <property type="entry name" value="PbH1"/>
    <property type="match status" value="8"/>
</dbReference>
<evidence type="ECO:0000313" key="4">
    <source>
        <dbReference type="EMBL" id="RBI83624.1"/>
    </source>
</evidence>
<keyword evidence="5" id="KW-1185">Reference proteome</keyword>
<accession>A0A365U5L1</accession>
<dbReference type="EMBL" id="QNTQ01000015">
    <property type="protein sequence ID" value="RBI83624.1"/>
    <property type="molecule type" value="Genomic_DNA"/>
</dbReference>
<dbReference type="Pfam" id="PF05048">
    <property type="entry name" value="NosD"/>
    <property type="match status" value="1"/>
</dbReference>
<organism evidence="4 5">
    <name type="scientific">Rhodosalinus halophilus</name>
    <dbReference type="NCBI Taxonomy" id="2259333"/>
    <lineage>
        <taxon>Bacteria</taxon>
        <taxon>Pseudomonadati</taxon>
        <taxon>Pseudomonadota</taxon>
        <taxon>Alphaproteobacteria</taxon>
        <taxon>Rhodobacterales</taxon>
        <taxon>Paracoccaceae</taxon>
        <taxon>Rhodosalinus</taxon>
    </lineage>
</organism>